<evidence type="ECO:0000313" key="1">
    <source>
        <dbReference type="EMBL" id="KDQ08106.1"/>
    </source>
</evidence>
<organism evidence="1 2">
    <name type="scientific">Botryobasidium botryosum (strain FD-172 SS1)</name>
    <dbReference type="NCBI Taxonomy" id="930990"/>
    <lineage>
        <taxon>Eukaryota</taxon>
        <taxon>Fungi</taxon>
        <taxon>Dikarya</taxon>
        <taxon>Basidiomycota</taxon>
        <taxon>Agaricomycotina</taxon>
        <taxon>Agaricomycetes</taxon>
        <taxon>Cantharellales</taxon>
        <taxon>Botryobasidiaceae</taxon>
        <taxon>Botryobasidium</taxon>
    </lineage>
</organism>
<dbReference type="OrthoDB" id="2882961at2759"/>
<dbReference type="EMBL" id="KL198095">
    <property type="protein sequence ID" value="KDQ08106.1"/>
    <property type="molecule type" value="Genomic_DNA"/>
</dbReference>
<dbReference type="AlphaFoldDB" id="A0A067M932"/>
<dbReference type="HOGENOM" id="CLU_1331756_0_0_1"/>
<accession>A0A067M932</accession>
<sequence length="206" mass="22727">MSALGHMLLALPTRLLRLPFLESTRPDVLEAPRAFKHATFSGLAQRCRKRCLSVGVKILAPAFAPIRELNAGTATLSWAVLIDIGVLDQAQALLAKFAGLAGKSEGVIVASWKWREAMKTVDTNEKRLKAARSYLRGASRGTPLYTFMNKPEGMTLVSEYPSRIRQEGNEAAHKTSVKRSSYQGSVERASEDREGLFALMDFICMQ</sequence>
<gene>
    <name evidence="1" type="ORF">BOTBODRAFT_48392</name>
</gene>
<name>A0A067M932_BOTB1</name>
<dbReference type="STRING" id="930990.A0A067M932"/>
<dbReference type="InParanoid" id="A0A067M932"/>
<protein>
    <submittedName>
        <fullName evidence="1">Uncharacterized protein</fullName>
    </submittedName>
</protein>
<proteinExistence type="predicted"/>
<evidence type="ECO:0000313" key="2">
    <source>
        <dbReference type="Proteomes" id="UP000027195"/>
    </source>
</evidence>
<dbReference type="Proteomes" id="UP000027195">
    <property type="component" value="Unassembled WGS sequence"/>
</dbReference>
<reference evidence="2" key="1">
    <citation type="journal article" date="2014" name="Proc. Natl. Acad. Sci. U.S.A.">
        <title>Extensive sampling of basidiomycete genomes demonstrates inadequacy of the white-rot/brown-rot paradigm for wood decay fungi.</title>
        <authorList>
            <person name="Riley R."/>
            <person name="Salamov A.A."/>
            <person name="Brown D.W."/>
            <person name="Nagy L.G."/>
            <person name="Floudas D."/>
            <person name="Held B.W."/>
            <person name="Levasseur A."/>
            <person name="Lombard V."/>
            <person name="Morin E."/>
            <person name="Otillar R."/>
            <person name="Lindquist E.A."/>
            <person name="Sun H."/>
            <person name="LaButti K.M."/>
            <person name="Schmutz J."/>
            <person name="Jabbour D."/>
            <person name="Luo H."/>
            <person name="Baker S.E."/>
            <person name="Pisabarro A.G."/>
            <person name="Walton J.D."/>
            <person name="Blanchette R.A."/>
            <person name="Henrissat B."/>
            <person name="Martin F."/>
            <person name="Cullen D."/>
            <person name="Hibbett D.S."/>
            <person name="Grigoriev I.V."/>
        </authorList>
    </citation>
    <scope>NUCLEOTIDE SEQUENCE [LARGE SCALE GENOMIC DNA]</scope>
    <source>
        <strain evidence="2">FD-172 SS1</strain>
    </source>
</reference>
<keyword evidence="2" id="KW-1185">Reference proteome</keyword>